<name>A0A6P4AFL1_ZIZJJ</name>
<gene>
    <name evidence="3" type="primary">LOC107429552</name>
</gene>
<dbReference type="InterPro" id="IPR012337">
    <property type="entry name" value="RNaseH-like_sf"/>
</dbReference>
<dbReference type="RefSeq" id="XP_015895749.1">
    <property type="nucleotide sequence ID" value="XM_016040263.1"/>
</dbReference>
<dbReference type="PANTHER" id="PTHR47074">
    <property type="entry name" value="BNAC02G40300D PROTEIN"/>
    <property type="match status" value="1"/>
</dbReference>
<dbReference type="SUPFAM" id="SSF53098">
    <property type="entry name" value="Ribonuclease H-like"/>
    <property type="match status" value="1"/>
</dbReference>
<dbReference type="AlphaFoldDB" id="A0A6P4AFL1"/>
<reference evidence="3" key="1">
    <citation type="submission" date="2025-08" db="UniProtKB">
        <authorList>
            <consortium name="RefSeq"/>
        </authorList>
    </citation>
    <scope>IDENTIFICATION</scope>
    <source>
        <tissue evidence="3">Seedling</tissue>
    </source>
</reference>
<dbReference type="GeneID" id="107429552"/>
<accession>A0A6P4AFL1</accession>
<dbReference type="InterPro" id="IPR002156">
    <property type="entry name" value="RNaseH_domain"/>
</dbReference>
<evidence type="ECO:0000313" key="3">
    <source>
        <dbReference type="RefSeq" id="XP_015895749.1"/>
    </source>
</evidence>
<dbReference type="GO" id="GO:0003676">
    <property type="term" value="F:nucleic acid binding"/>
    <property type="evidence" value="ECO:0007669"/>
    <property type="project" value="InterPro"/>
</dbReference>
<keyword evidence="2" id="KW-1185">Reference proteome</keyword>
<dbReference type="InterPro" id="IPR052929">
    <property type="entry name" value="RNase_H-like_EbsB-rel"/>
</dbReference>
<dbReference type="Proteomes" id="UP001652623">
    <property type="component" value="Chromosome 12"/>
</dbReference>
<evidence type="ECO:0000259" key="1">
    <source>
        <dbReference type="Pfam" id="PF13456"/>
    </source>
</evidence>
<dbReference type="GO" id="GO:0004523">
    <property type="term" value="F:RNA-DNA hybrid ribonuclease activity"/>
    <property type="evidence" value="ECO:0007669"/>
    <property type="project" value="InterPro"/>
</dbReference>
<proteinExistence type="predicted"/>
<dbReference type="InParanoid" id="A0A6P4AFL1"/>
<evidence type="ECO:0000313" key="2">
    <source>
        <dbReference type="Proteomes" id="UP001652623"/>
    </source>
</evidence>
<feature type="domain" description="RNase H type-1" evidence="1">
    <location>
        <begin position="163"/>
        <end position="236"/>
    </location>
</feature>
<dbReference type="Pfam" id="PF13456">
    <property type="entry name" value="RVT_3"/>
    <property type="match status" value="1"/>
</dbReference>
<sequence length="238" mass="26968">MFLWRLAVDVLPSKNTLFERTGKGDPCHAMCVFTKETLSHLFIECLVAKAIAFCSKWGLKLNAVVTSNSQDLVRWCVNSSDQMVNMLGGKDFTTLLLATFLYVVWELRNDRVFESKSSISQATIRWNSLVEEFKSVALERSLEQTVVKENNWTPPQSGRICINTDAACNPDKSAIALIARDDKWKDMLIAAKPVPPLRVEMAELKAIEWALTIAKEFDWPYVDWLCDFLSVVNQINAS</sequence>
<protein>
    <submittedName>
        <fullName evidence="3">Uncharacterized protein LOC107429552</fullName>
    </submittedName>
</protein>
<dbReference type="Gene3D" id="3.30.420.10">
    <property type="entry name" value="Ribonuclease H-like superfamily/Ribonuclease H"/>
    <property type="match status" value="1"/>
</dbReference>
<organism evidence="2 3">
    <name type="scientific">Ziziphus jujuba</name>
    <name type="common">Chinese jujube</name>
    <name type="synonym">Ziziphus sativa</name>
    <dbReference type="NCBI Taxonomy" id="326968"/>
    <lineage>
        <taxon>Eukaryota</taxon>
        <taxon>Viridiplantae</taxon>
        <taxon>Streptophyta</taxon>
        <taxon>Embryophyta</taxon>
        <taxon>Tracheophyta</taxon>
        <taxon>Spermatophyta</taxon>
        <taxon>Magnoliopsida</taxon>
        <taxon>eudicotyledons</taxon>
        <taxon>Gunneridae</taxon>
        <taxon>Pentapetalae</taxon>
        <taxon>rosids</taxon>
        <taxon>fabids</taxon>
        <taxon>Rosales</taxon>
        <taxon>Rhamnaceae</taxon>
        <taxon>Paliureae</taxon>
        <taxon>Ziziphus</taxon>
    </lineage>
</organism>
<dbReference type="KEGG" id="zju:107429552"/>
<dbReference type="PANTHER" id="PTHR47074:SF48">
    <property type="entry name" value="POLYNUCLEOTIDYL TRANSFERASE, RIBONUCLEASE H-LIKE SUPERFAMILY PROTEIN"/>
    <property type="match status" value="1"/>
</dbReference>
<dbReference type="InterPro" id="IPR036397">
    <property type="entry name" value="RNaseH_sf"/>
</dbReference>